<keyword evidence="1" id="KW-0805">Transcription regulation</keyword>
<proteinExistence type="predicted"/>
<evidence type="ECO:0000256" key="2">
    <source>
        <dbReference type="ARBA" id="ARBA00023125"/>
    </source>
</evidence>
<sequence length="187" mass="20226">MDKRIERTRHEVLSAAIALLGERGYAAFNMEAIADKAGVSKSTLYRHWPTKVSLIADALNTLNVQPRPGPADGTVRERVTILLRHLTEALTASPFASCIPGLIEATKHHPEVADFLYDYSARRRERLVALLRDGVAAGELPADFDAETAATALSGAIFYRCLMTPDPYQAKDVPALVALVLGSQGGT</sequence>
<accession>A0ABT3R2N2</accession>
<gene>
    <name evidence="6" type="ORF">ON753_13300</name>
</gene>
<dbReference type="InterPro" id="IPR009057">
    <property type="entry name" value="Homeodomain-like_sf"/>
</dbReference>
<dbReference type="Gene3D" id="1.10.357.10">
    <property type="entry name" value="Tetracycline Repressor, domain 2"/>
    <property type="match status" value="1"/>
</dbReference>
<evidence type="ECO:0000313" key="6">
    <source>
        <dbReference type="EMBL" id="MCX2723338.1"/>
    </source>
</evidence>
<dbReference type="InterPro" id="IPR050109">
    <property type="entry name" value="HTH-type_TetR-like_transc_reg"/>
</dbReference>
<dbReference type="EMBL" id="JAPEVI010000003">
    <property type="protein sequence ID" value="MCX2723338.1"/>
    <property type="molecule type" value="Genomic_DNA"/>
</dbReference>
<dbReference type="SUPFAM" id="SSF48498">
    <property type="entry name" value="Tetracyclin repressor-like, C-terminal domain"/>
    <property type="match status" value="1"/>
</dbReference>
<dbReference type="Pfam" id="PF00440">
    <property type="entry name" value="TetR_N"/>
    <property type="match status" value="1"/>
</dbReference>
<dbReference type="PANTHER" id="PTHR30055">
    <property type="entry name" value="HTH-TYPE TRANSCRIPTIONAL REGULATOR RUTR"/>
    <property type="match status" value="1"/>
</dbReference>
<keyword evidence="2 4" id="KW-0238">DNA-binding</keyword>
<comment type="caution">
    <text evidence="6">The sequence shown here is derived from an EMBL/GenBank/DDBJ whole genome shotgun (WGS) entry which is preliminary data.</text>
</comment>
<dbReference type="Pfam" id="PF16859">
    <property type="entry name" value="TetR_C_11"/>
    <property type="match status" value="1"/>
</dbReference>
<protein>
    <submittedName>
        <fullName evidence="6">TetR/AcrR family transcriptional regulator</fullName>
    </submittedName>
</protein>
<evidence type="ECO:0000259" key="5">
    <source>
        <dbReference type="PROSITE" id="PS50977"/>
    </source>
</evidence>
<keyword evidence="3" id="KW-0804">Transcription</keyword>
<name>A0ABT3R2N2_9HYPH</name>
<dbReference type="PRINTS" id="PR00455">
    <property type="entry name" value="HTHTETR"/>
</dbReference>
<dbReference type="Proteomes" id="UP001300261">
    <property type="component" value="Unassembled WGS sequence"/>
</dbReference>
<feature type="domain" description="HTH tetR-type" evidence="5">
    <location>
        <begin position="6"/>
        <end position="66"/>
    </location>
</feature>
<evidence type="ECO:0000256" key="3">
    <source>
        <dbReference type="ARBA" id="ARBA00023163"/>
    </source>
</evidence>
<reference evidence="6 7" key="1">
    <citation type="journal article" date="2016" name="Int. J. Syst. Evol. Microbiol.">
        <title>Labrenzia salina sp. nov., isolated from the rhizosphere of the halophyte Arthrocnemum macrostachyum.</title>
        <authorList>
            <person name="Camacho M."/>
            <person name="Redondo-Gomez S."/>
            <person name="Rodriguez-Llorente I."/>
            <person name="Rohde M."/>
            <person name="Sproer C."/>
            <person name="Schumann P."/>
            <person name="Klenk H.P."/>
            <person name="Montero-Calasanz M.D.C."/>
        </authorList>
    </citation>
    <scope>NUCLEOTIDE SEQUENCE [LARGE SCALE GENOMIC DNA]</scope>
    <source>
        <strain evidence="6 7">DSM 29163</strain>
    </source>
</reference>
<dbReference type="SUPFAM" id="SSF46689">
    <property type="entry name" value="Homeodomain-like"/>
    <property type="match status" value="1"/>
</dbReference>
<dbReference type="InterPro" id="IPR011075">
    <property type="entry name" value="TetR_C"/>
</dbReference>
<dbReference type="InterPro" id="IPR036271">
    <property type="entry name" value="Tet_transcr_reg_TetR-rel_C_sf"/>
</dbReference>
<keyword evidence="7" id="KW-1185">Reference proteome</keyword>
<evidence type="ECO:0000256" key="4">
    <source>
        <dbReference type="PROSITE-ProRule" id="PRU00335"/>
    </source>
</evidence>
<organism evidence="6 7">
    <name type="scientific">Roseibium salinum</name>
    <dbReference type="NCBI Taxonomy" id="1604349"/>
    <lineage>
        <taxon>Bacteria</taxon>
        <taxon>Pseudomonadati</taxon>
        <taxon>Pseudomonadota</taxon>
        <taxon>Alphaproteobacteria</taxon>
        <taxon>Hyphomicrobiales</taxon>
        <taxon>Stappiaceae</taxon>
        <taxon>Roseibium</taxon>
    </lineage>
</organism>
<feature type="DNA-binding region" description="H-T-H motif" evidence="4">
    <location>
        <begin position="29"/>
        <end position="48"/>
    </location>
</feature>
<dbReference type="RefSeq" id="WP_265963120.1">
    <property type="nucleotide sequence ID" value="NZ_JAPEVI010000003.1"/>
</dbReference>
<dbReference type="InterPro" id="IPR001647">
    <property type="entry name" value="HTH_TetR"/>
</dbReference>
<evidence type="ECO:0000313" key="7">
    <source>
        <dbReference type="Proteomes" id="UP001300261"/>
    </source>
</evidence>
<dbReference type="Gene3D" id="1.10.10.60">
    <property type="entry name" value="Homeodomain-like"/>
    <property type="match status" value="1"/>
</dbReference>
<evidence type="ECO:0000256" key="1">
    <source>
        <dbReference type="ARBA" id="ARBA00023015"/>
    </source>
</evidence>
<dbReference type="PROSITE" id="PS50977">
    <property type="entry name" value="HTH_TETR_2"/>
    <property type="match status" value="1"/>
</dbReference>
<dbReference type="PANTHER" id="PTHR30055:SF148">
    <property type="entry name" value="TETR-FAMILY TRANSCRIPTIONAL REGULATOR"/>
    <property type="match status" value="1"/>
</dbReference>